<feature type="transmembrane region" description="Helical" evidence="1">
    <location>
        <begin position="350"/>
        <end position="370"/>
    </location>
</feature>
<dbReference type="GO" id="GO:0005886">
    <property type="term" value="C:plasma membrane"/>
    <property type="evidence" value="ECO:0007669"/>
    <property type="project" value="TreeGrafter"/>
</dbReference>
<dbReference type="PANTHER" id="PTHR32063">
    <property type="match status" value="1"/>
</dbReference>
<dbReference type="OrthoDB" id="9757876at2"/>
<feature type="transmembrane region" description="Helical" evidence="1">
    <location>
        <begin position="1024"/>
        <end position="1047"/>
    </location>
</feature>
<gene>
    <name evidence="3" type="primary">czcA_3</name>
    <name evidence="3" type="ORF">HG15A2_06250</name>
</gene>
<dbReference type="InterPro" id="IPR001036">
    <property type="entry name" value="Acrflvin-R"/>
</dbReference>
<dbReference type="Gene3D" id="1.20.1640.10">
    <property type="entry name" value="Multidrug efflux transporter AcrB transmembrane domain"/>
    <property type="match status" value="2"/>
</dbReference>
<dbReference type="Proteomes" id="UP000319852">
    <property type="component" value="Chromosome"/>
</dbReference>
<dbReference type="KEGG" id="amob:HG15A2_06250"/>
<keyword evidence="1" id="KW-1133">Transmembrane helix</keyword>
<keyword evidence="1" id="KW-0472">Membrane</keyword>
<proteinExistence type="predicted"/>
<feature type="transmembrane region" description="Helical" evidence="1">
    <location>
        <begin position="895"/>
        <end position="914"/>
    </location>
</feature>
<feature type="transmembrane region" description="Helical" evidence="1">
    <location>
        <begin position="921"/>
        <end position="941"/>
    </location>
</feature>
<feature type="transmembrane region" description="Helical" evidence="1">
    <location>
        <begin position="449"/>
        <end position="471"/>
    </location>
</feature>
<dbReference type="PANTHER" id="PTHR32063:SF18">
    <property type="entry name" value="CATION EFFLUX SYSTEM PROTEIN"/>
    <property type="match status" value="1"/>
</dbReference>
<keyword evidence="4" id="KW-1185">Reference proteome</keyword>
<feature type="transmembrane region" description="Helical" evidence="1">
    <location>
        <begin position="550"/>
        <end position="570"/>
    </location>
</feature>
<keyword evidence="1" id="KW-0812">Transmembrane</keyword>
<dbReference type="GO" id="GO:0042910">
    <property type="term" value="F:xenobiotic transmembrane transporter activity"/>
    <property type="evidence" value="ECO:0007669"/>
    <property type="project" value="TreeGrafter"/>
</dbReference>
<reference evidence="3 4" key="1">
    <citation type="submission" date="2019-02" db="EMBL/GenBank/DDBJ databases">
        <title>Deep-cultivation of Planctomycetes and their phenomic and genomic characterization uncovers novel biology.</title>
        <authorList>
            <person name="Wiegand S."/>
            <person name="Jogler M."/>
            <person name="Boedeker C."/>
            <person name="Pinto D."/>
            <person name="Vollmers J."/>
            <person name="Rivas-Marin E."/>
            <person name="Kohn T."/>
            <person name="Peeters S.H."/>
            <person name="Heuer A."/>
            <person name="Rast P."/>
            <person name="Oberbeckmann S."/>
            <person name="Bunk B."/>
            <person name="Jeske O."/>
            <person name="Meyerdierks A."/>
            <person name="Storesund J.E."/>
            <person name="Kallscheuer N."/>
            <person name="Luecker S."/>
            <person name="Lage O.M."/>
            <person name="Pohl T."/>
            <person name="Merkel B.J."/>
            <person name="Hornburger P."/>
            <person name="Mueller R.-W."/>
            <person name="Bruemmer F."/>
            <person name="Labrenz M."/>
            <person name="Spormann A.M."/>
            <person name="Op den Camp H."/>
            <person name="Overmann J."/>
            <person name="Amann R."/>
            <person name="Jetten M.S.M."/>
            <person name="Mascher T."/>
            <person name="Medema M.H."/>
            <person name="Devos D.P."/>
            <person name="Kaster A.-K."/>
            <person name="Ovreas L."/>
            <person name="Rohde M."/>
            <person name="Galperin M.Y."/>
            <person name="Jogler C."/>
        </authorList>
    </citation>
    <scope>NUCLEOTIDE SEQUENCE [LARGE SCALE GENOMIC DNA]</scope>
    <source>
        <strain evidence="3 4">HG15A2</strain>
    </source>
</reference>
<evidence type="ECO:0000259" key="2">
    <source>
        <dbReference type="PROSITE" id="PS50156"/>
    </source>
</evidence>
<dbReference type="PROSITE" id="PS50156">
    <property type="entry name" value="SSD"/>
    <property type="match status" value="1"/>
</dbReference>
<feature type="transmembrane region" description="Helical" evidence="1">
    <location>
        <begin position="477"/>
        <end position="499"/>
    </location>
</feature>
<name>A0A517MR58_9BACT</name>
<dbReference type="InterPro" id="IPR027463">
    <property type="entry name" value="AcrB_DN_DC_subdom"/>
</dbReference>
<organism evidence="3 4">
    <name type="scientific">Adhaeretor mobilis</name>
    <dbReference type="NCBI Taxonomy" id="1930276"/>
    <lineage>
        <taxon>Bacteria</taxon>
        <taxon>Pseudomonadati</taxon>
        <taxon>Planctomycetota</taxon>
        <taxon>Planctomycetia</taxon>
        <taxon>Pirellulales</taxon>
        <taxon>Lacipirellulaceae</taxon>
        <taxon>Adhaeretor</taxon>
    </lineage>
</organism>
<feature type="transmembrane region" description="Helical" evidence="1">
    <location>
        <begin position="947"/>
        <end position="971"/>
    </location>
</feature>
<evidence type="ECO:0000256" key="1">
    <source>
        <dbReference type="SAM" id="Phobius"/>
    </source>
</evidence>
<dbReference type="AlphaFoldDB" id="A0A517MR58"/>
<protein>
    <submittedName>
        <fullName evidence="3">Cobalt-zinc-cadmium resistance protein CzcA</fullName>
    </submittedName>
</protein>
<dbReference type="Gene3D" id="3.30.70.1320">
    <property type="entry name" value="Multidrug efflux transporter AcrB pore domain like"/>
    <property type="match status" value="1"/>
</dbReference>
<feature type="transmembrane region" description="Helical" evidence="1">
    <location>
        <begin position="377"/>
        <end position="395"/>
    </location>
</feature>
<evidence type="ECO:0000313" key="4">
    <source>
        <dbReference type="Proteomes" id="UP000319852"/>
    </source>
</evidence>
<sequence length="1072" mass="115381">MAQSENTTRPQLSSLFFDNNRLLVLMIALIAVAGLSSYYVLPRMEDPVLSQRAAIINTQFPGASAERVEALITEKLETELQEIEEVKELRSSSASGISTITIELKDSVYAVDEVWSRVRDKIDDATPLLPIGASDPDFDLLEVTAYASIVALVWDLSEEPSYAILRRQAEALEDQLRAINGTREVDTFGDPQEEIVVEIRQDELATLGLTVNQVAQLISASDAKVSAGLLRSEDRNLVLEVDAEIDSVERVRSLPIALGGQSAGNQSSGRFVALGDIAEVSKAFAQPQRSLAIVDGKPAVALGTLVKAERRVDHWTDSLQETLADFESQLPSGVRLKVLFEQNQYVETRLATLLGNLLIGATAVILVVWFMMGWRSALVVGAALPLASLMVLAGMRLMGLPMHQMSITGLIIALGLLIDNAIVMVDEVRERITSGEQPRHAVSASVKHLAVPLLGSTVTTALSFAPIALMPGPAGEFVGSIATSVILAVFSSFLLAMTVTPSLIALMSGTVDTTTEEPKSHRHWWSSGFSNKWLTNWYCRFLHGVFHRPLIGIALGVALPIAGFISASTLTDQFFPPADRNQFQIQLTLPSQSSIGYTKKTALAARDMLLEHPRVLDIEWFVGESAPPFYYNMLYDRKGIAQYAQALVQADSPRDVGALIHSLQAELDAAFPEARFLVRQLAQGPPFGAPIEMRLYGPDLEVLRELGDQVRTVLSQTPEVMHTSASLAEALPKLAINIDEEQARLVGLDNAAIARQLDASLEGATGGSLLEATEELPVRVRMSNANRGRMSTVGSLDLLATPSQPSPNGQSGSAARIPLSTIATIDLKPEVSVVPHINTQRMNEVKAYLTAEVLPAGVLADFQQRLEASEFRLPPGYRYEYGGEASKRDDAIGNLLSSVGVLGVMMVATLVLSFGSFRMAGIVGTVAFLSVGLSLGALALFRFPFGFMGIVGTMGLIGVAINDTIVVLAALREDEQARTGDPAAVRDVVLRATRHVLSTTLTTVAGFLPLIISGGGFWPPLATTIAGGVSGATIMALLFAPSLYVLLMCKGCQEKEPASIRQTRMEFVPALG</sequence>
<dbReference type="EMBL" id="CP036263">
    <property type="protein sequence ID" value="QDS97364.1"/>
    <property type="molecule type" value="Genomic_DNA"/>
</dbReference>
<dbReference type="Gene3D" id="3.30.2090.10">
    <property type="entry name" value="Multidrug efflux transporter AcrB TolC docking domain, DN and DC subdomains"/>
    <property type="match status" value="2"/>
</dbReference>
<dbReference type="Pfam" id="PF00873">
    <property type="entry name" value="ACR_tran"/>
    <property type="match status" value="1"/>
</dbReference>
<dbReference type="SUPFAM" id="SSF82693">
    <property type="entry name" value="Multidrug efflux transporter AcrB pore domain, PN1, PN2, PC1 and PC2 subdomains"/>
    <property type="match status" value="2"/>
</dbReference>
<dbReference type="InterPro" id="IPR000731">
    <property type="entry name" value="SSD"/>
</dbReference>
<dbReference type="SUPFAM" id="SSF82714">
    <property type="entry name" value="Multidrug efflux transporter AcrB TolC docking domain, DN and DC subdomains"/>
    <property type="match status" value="2"/>
</dbReference>
<feature type="transmembrane region" description="Helical" evidence="1">
    <location>
        <begin position="407"/>
        <end position="428"/>
    </location>
</feature>
<dbReference type="PRINTS" id="PR00702">
    <property type="entry name" value="ACRIFLAVINRP"/>
</dbReference>
<dbReference type="Gene3D" id="3.30.70.1430">
    <property type="entry name" value="Multidrug efflux transporter AcrB pore domain"/>
    <property type="match status" value="2"/>
</dbReference>
<feature type="domain" description="SSD" evidence="2">
    <location>
        <begin position="412"/>
        <end position="506"/>
    </location>
</feature>
<evidence type="ECO:0000313" key="3">
    <source>
        <dbReference type="EMBL" id="QDS97364.1"/>
    </source>
</evidence>
<dbReference type="Gene3D" id="3.30.70.1440">
    <property type="entry name" value="Multidrug efflux transporter AcrB pore domain"/>
    <property type="match status" value="1"/>
</dbReference>
<feature type="transmembrane region" description="Helical" evidence="1">
    <location>
        <begin position="21"/>
        <end position="41"/>
    </location>
</feature>
<accession>A0A517MR58</accession>
<feature type="transmembrane region" description="Helical" evidence="1">
    <location>
        <begin position="996"/>
        <end position="1018"/>
    </location>
</feature>
<dbReference type="SUPFAM" id="SSF82866">
    <property type="entry name" value="Multidrug efflux transporter AcrB transmembrane domain"/>
    <property type="match status" value="2"/>
</dbReference>
<dbReference type="RefSeq" id="WP_145057682.1">
    <property type="nucleotide sequence ID" value="NZ_CP036263.1"/>
</dbReference>